<dbReference type="EMBL" id="GBRH01161530">
    <property type="protein sequence ID" value="JAE36366.1"/>
    <property type="molecule type" value="Transcribed_RNA"/>
</dbReference>
<name>A0A0A9HN93_ARUDO</name>
<sequence length="39" mass="4568">MPFTPGLEPGSREWRRSALTVAPSQHCMFDRVMIYFCFC</sequence>
<reference evidence="1" key="2">
    <citation type="journal article" date="2015" name="Data Brief">
        <title>Shoot transcriptome of the giant reed, Arundo donax.</title>
        <authorList>
            <person name="Barrero R.A."/>
            <person name="Guerrero F.D."/>
            <person name="Moolhuijzen P."/>
            <person name="Goolsby J.A."/>
            <person name="Tidwell J."/>
            <person name="Bellgard S.E."/>
            <person name="Bellgard M.I."/>
        </authorList>
    </citation>
    <scope>NUCLEOTIDE SEQUENCE</scope>
    <source>
        <tissue evidence="1">Shoot tissue taken approximately 20 cm above the soil surface</tissue>
    </source>
</reference>
<proteinExistence type="predicted"/>
<dbReference type="AlphaFoldDB" id="A0A0A9HN93"/>
<reference evidence="1" key="1">
    <citation type="submission" date="2014-09" db="EMBL/GenBank/DDBJ databases">
        <authorList>
            <person name="Magalhaes I.L.F."/>
            <person name="Oliveira U."/>
            <person name="Santos F.R."/>
            <person name="Vidigal T.H.D.A."/>
            <person name="Brescovit A.D."/>
            <person name="Santos A.J."/>
        </authorList>
    </citation>
    <scope>NUCLEOTIDE SEQUENCE</scope>
    <source>
        <tissue evidence="1">Shoot tissue taken approximately 20 cm above the soil surface</tissue>
    </source>
</reference>
<organism evidence="1">
    <name type="scientific">Arundo donax</name>
    <name type="common">Giant reed</name>
    <name type="synonym">Donax arundinaceus</name>
    <dbReference type="NCBI Taxonomy" id="35708"/>
    <lineage>
        <taxon>Eukaryota</taxon>
        <taxon>Viridiplantae</taxon>
        <taxon>Streptophyta</taxon>
        <taxon>Embryophyta</taxon>
        <taxon>Tracheophyta</taxon>
        <taxon>Spermatophyta</taxon>
        <taxon>Magnoliopsida</taxon>
        <taxon>Liliopsida</taxon>
        <taxon>Poales</taxon>
        <taxon>Poaceae</taxon>
        <taxon>PACMAD clade</taxon>
        <taxon>Arundinoideae</taxon>
        <taxon>Arundineae</taxon>
        <taxon>Arundo</taxon>
    </lineage>
</organism>
<accession>A0A0A9HN93</accession>
<protein>
    <submittedName>
        <fullName evidence="1">Uncharacterized protein</fullName>
    </submittedName>
</protein>
<evidence type="ECO:0000313" key="1">
    <source>
        <dbReference type="EMBL" id="JAE36366.1"/>
    </source>
</evidence>